<evidence type="ECO:0000313" key="6">
    <source>
        <dbReference type="Ensembl" id="ENSLLTP00000005996.1"/>
    </source>
</evidence>
<dbReference type="InterPro" id="IPR051877">
    <property type="entry name" value="Centriole_BasalBody_StrucProt"/>
</dbReference>
<keyword evidence="2" id="KW-0963">Cytoplasm</keyword>
<dbReference type="GeneTree" id="ENSGT00940000159453"/>
<accession>A0A8C5RN38</accession>
<dbReference type="Proteomes" id="UP000694406">
    <property type="component" value="Unplaced"/>
</dbReference>
<evidence type="ECO:0000256" key="2">
    <source>
        <dbReference type="ARBA" id="ARBA00022490"/>
    </source>
</evidence>
<dbReference type="PANTHER" id="PTHR20544">
    <property type="entry name" value="CENTROSOMAL PROTEIN CEP135"/>
    <property type="match status" value="1"/>
</dbReference>
<name>A0A8C5RN38_LATLA</name>
<proteinExistence type="inferred from homology"/>
<comment type="similarity">
    <text evidence="4">Belongs to the CEP135/TSGA10 family.</text>
</comment>
<dbReference type="Ensembl" id="ENSLLTT00000006236.1">
    <property type="protein sequence ID" value="ENSLLTP00000005996.1"/>
    <property type="gene ID" value="ENSLLTG00000004594.1"/>
</dbReference>
<reference evidence="6" key="1">
    <citation type="submission" date="2025-08" db="UniProtKB">
        <authorList>
            <consortium name="Ensembl"/>
        </authorList>
    </citation>
    <scope>IDENTIFICATION</scope>
</reference>
<keyword evidence="7" id="KW-1185">Reference proteome</keyword>
<keyword evidence="3" id="KW-0206">Cytoskeleton</keyword>
<protein>
    <submittedName>
        <fullName evidence="6">Uncharacterized protein</fullName>
    </submittedName>
</protein>
<evidence type="ECO:0000256" key="3">
    <source>
        <dbReference type="ARBA" id="ARBA00023212"/>
    </source>
</evidence>
<evidence type="ECO:0000313" key="7">
    <source>
        <dbReference type="Proteomes" id="UP000694406"/>
    </source>
</evidence>
<feature type="coiled-coil region" evidence="5">
    <location>
        <begin position="3"/>
        <end position="107"/>
    </location>
</feature>
<reference evidence="6" key="2">
    <citation type="submission" date="2025-09" db="UniProtKB">
        <authorList>
            <consortium name="Ensembl"/>
        </authorList>
    </citation>
    <scope>IDENTIFICATION</scope>
</reference>
<sequence length="269" mass="31241">MTRENQERENKELLEKFQMLHSQAEDWEVKAHQAEGQNSSVRLELLSVDTERRHLRERVELLEKEIQEHIIAHQTYESQISSMAKNMAKLEEILRREKEDKSSINHDVSAVRDLCVKLESSNDLLSRQLSSKSLEFERIMSEFEDAKAEAELLKKQLSSERLTIQNLETLLTTSRDKDFQNHLITHEKDSEIQLLKDKLTLSESKLTSLSREVSILRNKLAQLQTDYDIVKRQLTTEQFERYPFDGLHPTLGSPGPLGKPGLQCLSEEC</sequence>
<comment type="subcellular location">
    <subcellularLocation>
        <location evidence="1">Cytoplasm</location>
        <location evidence="1">Cytoskeleton</location>
        <location evidence="1">Microtubule organizing center</location>
        <location evidence="1">Centrosome</location>
        <location evidence="1">Centriole</location>
    </subcellularLocation>
</comment>
<keyword evidence="5" id="KW-0175">Coiled coil</keyword>
<organism evidence="6 7">
    <name type="scientific">Laticauda laticaudata</name>
    <name type="common">Blue-ringed sea krait</name>
    <name type="synonym">Blue-lipped sea krait</name>
    <dbReference type="NCBI Taxonomy" id="8630"/>
    <lineage>
        <taxon>Eukaryota</taxon>
        <taxon>Metazoa</taxon>
        <taxon>Chordata</taxon>
        <taxon>Craniata</taxon>
        <taxon>Vertebrata</taxon>
        <taxon>Euteleostomi</taxon>
        <taxon>Lepidosauria</taxon>
        <taxon>Squamata</taxon>
        <taxon>Bifurcata</taxon>
        <taxon>Unidentata</taxon>
        <taxon>Episquamata</taxon>
        <taxon>Toxicofera</taxon>
        <taxon>Serpentes</taxon>
        <taxon>Colubroidea</taxon>
        <taxon>Elapidae</taxon>
        <taxon>Laticaudinae</taxon>
        <taxon>Laticauda</taxon>
    </lineage>
</organism>
<evidence type="ECO:0000256" key="4">
    <source>
        <dbReference type="ARBA" id="ARBA00038123"/>
    </source>
</evidence>
<evidence type="ECO:0000256" key="1">
    <source>
        <dbReference type="ARBA" id="ARBA00004114"/>
    </source>
</evidence>
<dbReference type="GO" id="GO:0005814">
    <property type="term" value="C:centriole"/>
    <property type="evidence" value="ECO:0007669"/>
    <property type="project" value="UniProtKB-SubCell"/>
</dbReference>
<feature type="coiled-coil region" evidence="5">
    <location>
        <begin position="136"/>
        <end position="233"/>
    </location>
</feature>
<dbReference type="PANTHER" id="PTHR20544:SF1">
    <property type="entry name" value="CENTROSOMAL PROTEIN 135KDA"/>
    <property type="match status" value="1"/>
</dbReference>
<evidence type="ECO:0000256" key="5">
    <source>
        <dbReference type="SAM" id="Coils"/>
    </source>
</evidence>
<dbReference type="AlphaFoldDB" id="A0A8C5RN38"/>